<organism evidence="1 2">
    <name type="scientific">Naganishia cerealis</name>
    <dbReference type="NCBI Taxonomy" id="610337"/>
    <lineage>
        <taxon>Eukaryota</taxon>
        <taxon>Fungi</taxon>
        <taxon>Dikarya</taxon>
        <taxon>Basidiomycota</taxon>
        <taxon>Agaricomycotina</taxon>
        <taxon>Tremellomycetes</taxon>
        <taxon>Filobasidiales</taxon>
        <taxon>Filobasidiaceae</taxon>
        <taxon>Naganishia</taxon>
    </lineage>
</organism>
<dbReference type="Proteomes" id="UP001241377">
    <property type="component" value="Unassembled WGS sequence"/>
</dbReference>
<sequence>DAVTTDVGVGLERLRDKVAVKEVLPVLRAELDPVEVEGGPEGSGKNPISGAYAIRADVQERNGFVNAGKRSVVSRPEGEVCAVDADAKKRRGPVEGTTSTQSTSSIVRPVNESFPDEEETYALDTPPQVMEGASLAAENGADEFAMPEIVMLSLARNPLAREPSEYVRLNPVELLLREENELLRPGKYRGTEPRLGHKEEVHSDDAIRRSEDAVSSWKE</sequence>
<keyword evidence="2" id="KW-1185">Reference proteome</keyword>
<name>A0ACC2UUS7_9TREE</name>
<comment type="caution">
    <text evidence="1">The sequence shown here is derived from an EMBL/GenBank/DDBJ whole genome shotgun (WGS) entry which is preliminary data.</text>
</comment>
<reference evidence="1" key="1">
    <citation type="submission" date="2023-04" db="EMBL/GenBank/DDBJ databases">
        <title>Draft Genome sequencing of Naganishia species isolated from polar environments using Oxford Nanopore Technology.</title>
        <authorList>
            <person name="Leo P."/>
            <person name="Venkateswaran K."/>
        </authorList>
    </citation>
    <scope>NUCLEOTIDE SEQUENCE</scope>
    <source>
        <strain evidence="1">MNA-CCFEE 5261</strain>
    </source>
</reference>
<proteinExistence type="predicted"/>
<feature type="non-terminal residue" evidence="1">
    <location>
        <position position="1"/>
    </location>
</feature>
<gene>
    <name evidence="1" type="ORF">QFC19_009527</name>
</gene>
<protein>
    <submittedName>
        <fullName evidence="1">Uncharacterized protein</fullName>
    </submittedName>
</protein>
<accession>A0ACC2UUS7</accession>
<evidence type="ECO:0000313" key="1">
    <source>
        <dbReference type="EMBL" id="KAJ9090665.1"/>
    </source>
</evidence>
<dbReference type="EMBL" id="JASBWR010000165">
    <property type="protein sequence ID" value="KAJ9090665.1"/>
    <property type="molecule type" value="Genomic_DNA"/>
</dbReference>
<evidence type="ECO:0000313" key="2">
    <source>
        <dbReference type="Proteomes" id="UP001241377"/>
    </source>
</evidence>